<dbReference type="SUPFAM" id="SSF50022">
    <property type="entry name" value="ISP domain"/>
    <property type="match status" value="1"/>
</dbReference>
<keyword evidence="1" id="KW-0001">2Fe-2S</keyword>
<reference evidence="8" key="2">
    <citation type="submission" date="2023-01" db="EMBL/GenBank/DDBJ databases">
        <title>Draft genome sequence of Agaribacter marinus strain NBRC 110023.</title>
        <authorList>
            <person name="Sun Q."/>
            <person name="Mori K."/>
        </authorList>
    </citation>
    <scope>NUCLEOTIDE SEQUENCE</scope>
    <source>
        <strain evidence="8">NBRC 110023</strain>
    </source>
</reference>
<dbReference type="CDD" id="cd03529">
    <property type="entry name" value="Rieske_NirD"/>
    <property type="match status" value="1"/>
</dbReference>
<dbReference type="PROSITE" id="PS51296">
    <property type="entry name" value="RIESKE"/>
    <property type="match status" value="1"/>
</dbReference>
<name>A0AA37SYK2_9ALTE</name>
<dbReference type="PANTHER" id="PTHR40562">
    <property type="match status" value="1"/>
</dbReference>
<dbReference type="GO" id="GO:0051537">
    <property type="term" value="F:2 iron, 2 sulfur cluster binding"/>
    <property type="evidence" value="ECO:0007669"/>
    <property type="project" value="UniProtKB-KW"/>
</dbReference>
<dbReference type="Gene3D" id="2.102.10.10">
    <property type="entry name" value="Rieske [2Fe-2S] iron-sulphur domain"/>
    <property type="match status" value="1"/>
</dbReference>
<dbReference type="GO" id="GO:0046872">
    <property type="term" value="F:metal ion binding"/>
    <property type="evidence" value="ECO:0007669"/>
    <property type="project" value="UniProtKB-KW"/>
</dbReference>
<evidence type="ECO:0000256" key="6">
    <source>
        <dbReference type="ARBA" id="ARBA00023063"/>
    </source>
</evidence>
<keyword evidence="2" id="KW-0479">Metal-binding</keyword>
<dbReference type="GO" id="GO:0042128">
    <property type="term" value="P:nitrate assimilation"/>
    <property type="evidence" value="ECO:0007669"/>
    <property type="project" value="UniProtKB-KW"/>
</dbReference>
<evidence type="ECO:0000313" key="8">
    <source>
        <dbReference type="EMBL" id="GLR70979.1"/>
    </source>
</evidence>
<evidence type="ECO:0000256" key="3">
    <source>
        <dbReference type="ARBA" id="ARBA00023002"/>
    </source>
</evidence>
<organism evidence="8 9">
    <name type="scientific">Agaribacter marinus</name>
    <dbReference type="NCBI Taxonomy" id="1431249"/>
    <lineage>
        <taxon>Bacteria</taxon>
        <taxon>Pseudomonadati</taxon>
        <taxon>Pseudomonadota</taxon>
        <taxon>Gammaproteobacteria</taxon>
        <taxon>Alteromonadales</taxon>
        <taxon>Alteromonadaceae</taxon>
        <taxon>Agaribacter</taxon>
    </lineage>
</organism>
<dbReference type="Pfam" id="PF13806">
    <property type="entry name" value="Rieske_2"/>
    <property type="match status" value="1"/>
</dbReference>
<feature type="domain" description="Rieske" evidence="7">
    <location>
        <begin position="6"/>
        <end position="109"/>
    </location>
</feature>
<keyword evidence="5" id="KW-0411">Iron-sulfur</keyword>
<protein>
    <submittedName>
        <fullName evidence="8">Nitrite reductase small subunit</fullName>
    </submittedName>
</protein>
<dbReference type="PROSITE" id="PS51300">
    <property type="entry name" value="NIRD"/>
    <property type="match status" value="1"/>
</dbReference>
<dbReference type="NCBIfam" id="TIGR02378">
    <property type="entry name" value="nirD_assim_sml"/>
    <property type="match status" value="1"/>
</dbReference>
<dbReference type="RefSeq" id="WP_284217252.1">
    <property type="nucleotide sequence ID" value="NZ_BSOT01000005.1"/>
</dbReference>
<keyword evidence="6" id="KW-0534">Nitrate assimilation</keyword>
<evidence type="ECO:0000313" key="9">
    <source>
        <dbReference type="Proteomes" id="UP001156601"/>
    </source>
</evidence>
<dbReference type="InterPro" id="IPR017941">
    <property type="entry name" value="Rieske_2Fe-2S"/>
</dbReference>
<evidence type="ECO:0000256" key="4">
    <source>
        <dbReference type="ARBA" id="ARBA00023004"/>
    </source>
</evidence>
<reference evidence="8" key="1">
    <citation type="journal article" date="2014" name="Int. J. Syst. Evol. Microbiol.">
        <title>Complete genome sequence of Corynebacterium casei LMG S-19264T (=DSM 44701T), isolated from a smear-ripened cheese.</title>
        <authorList>
            <consortium name="US DOE Joint Genome Institute (JGI-PGF)"/>
            <person name="Walter F."/>
            <person name="Albersmeier A."/>
            <person name="Kalinowski J."/>
            <person name="Ruckert C."/>
        </authorList>
    </citation>
    <scope>NUCLEOTIDE SEQUENCE</scope>
    <source>
        <strain evidence="8">NBRC 110023</strain>
    </source>
</reference>
<evidence type="ECO:0000256" key="2">
    <source>
        <dbReference type="ARBA" id="ARBA00022723"/>
    </source>
</evidence>
<dbReference type="InterPro" id="IPR012748">
    <property type="entry name" value="Rieske-like_NirD"/>
</dbReference>
<dbReference type="InterPro" id="IPR036922">
    <property type="entry name" value="Rieske_2Fe-2S_sf"/>
</dbReference>
<evidence type="ECO:0000259" key="7">
    <source>
        <dbReference type="PROSITE" id="PS51296"/>
    </source>
</evidence>
<accession>A0AA37SYK2</accession>
<dbReference type="AlphaFoldDB" id="A0AA37SYK2"/>
<sequence>MSIEWHNVCGTDDLVINSGVCALLNGQQIAIFKVGTAPDAGIYAVDNFDPQGKAQVIYRGIIGSIGDKTVVASPLYKQHFDLASGECIESPDQKLQVWPVRVQGNSVQIGTGAN</sequence>
<comment type="caution">
    <text evidence="8">The sequence shown here is derived from an EMBL/GenBank/DDBJ whole genome shotgun (WGS) entry which is preliminary data.</text>
</comment>
<keyword evidence="3" id="KW-0560">Oxidoreductase</keyword>
<keyword evidence="4" id="KW-0408">Iron</keyword>
<evidence type="ECO:0000256" key="1">
    <source>
        <dbReference type="ARBA" id="ARBA00022714"/>
    </source>
</evidence>
<dbReference type="PANTHER" id="PTHR40562:SF1">
    <property type="entry name" value="NITRITE REDUCTASE (NADH) SMALL SUBUNIT"/>
    <property type="match status" value="1"/>
</dbReference>
<dbReference type="Proteomes" id="UP001156601">
    <property type="component" value="Unassembled WGS sequence"/>
</dbReference>
<dbReference type="EMBL" id="BSOT01000005">
    <property type="protein sequence ID" value="GLR70979.1"/>
    <property type="molecule type" value="Genomic_DNA"/>
</dbReference>
<proteinExistence type="predicted"/>
<dbReference type="GO" id="GO:0008942">
    <property type="term" value="F:nitrite reductase [NAD(P)H] activity"/>
    <property type="evidence" value="ECO:0007669"/>
    <property type="project" value="InterPro"/>
</dbReference>
<gene>
    <name evidence="8" type="ORF">GCM10007852_18870</name>
</gene>
<dbReference type="InterPro" id="IPR017881">
    <property type="entry name" value="NirD"/>
</dbReference>
<keyword evidence="9" id="KW-1185">Reference proteome</keyword>
<evidence type="ECO:0000256" key="5">
    <source>
        <dbReference type="ARBA" id="ARBA00023014"/>
    </source>
</evidence>